<evidence type="ECO:0000313" key="3">
    <source>
        <dbReference type="Proteomes" id="UP001162131"/>
    </source>
</evidence>
<evidence type="ECO:0000313" key="2">
    <source>
        <dbReference type="EMBL" id="CAG9314451.1"/>
    </source>
</evidence>
<evidence type="ECO:0000256" key="1">
    <source>
        <dbReference type="SAM" id="Coils"/>
    </source>
</evidence>
<keyword evidence="3" id="KW-1185">Reference proteome</keyword>
<dbReference type="EMBL" id="CAJZBQ010000012">
    <property type="protein sequence ID" value="CAG9314451.1"/>
    <property type="molecule type" value="Genomic_DNA"/>
</dbReference>
<dbReference type="InterPro" id="IPR015915">
    <property type="entry name" value="Kelch-typ_b-propeller"/>
</dbReference>
<reference evidence="2" key="1">
    <citation type="submission" date="2021-09" db="EMBL/GenBank/DDBJ databases">
        <authorList>
            <consortium name="AG Swart"/>
            <person name="Singh M."/>
            <person name="Singh A."/>
            <person name="Seah K."/>
            <person name="Emmerich C."/>
        </authorList>
    </citation>
    <scope>NUCLEOTIDE SEQUENCE</scope>
    <source>
        <strain evidence="2">ATCC30299</strain>
    </source>
</reference>
<organism evidence="2 3">
    <name type="scientific">Blepharisma stoltei</name>
    <dbReference type="NCBI Taxonomy" id="1481888"/>
    <lineage>
        <taxon>Eukaryota</taxon>
        <taxon>Sar</taxon>
        <taxon>Alveolata</taxon>
        <taxon>Ciliophora</taxon>
        <taxon>Postciliodesmatophora</taxon>
        <taxon>Heterotrichea</taxon>
        <taxon>Heterotrichida</taxon>
        <taxon>Blepharismidae</taxon>
        <taxon>Blepharisma</taxon>
    </lineage>
</organism>
<proteinExistence type="predicted"/>
<accession>A0AAU9IL34</accession>
<dbReference type="SUPFAM" id="SSF117281">
    <property type="entry name" value="Kelch motif"/>
    <property type="match status" value="1"/>
</dbReference>
<feature type="coiled-coil region" evidence="1">
    <location>
        <begin position="78"/>
        <end position="105"/>
    </location>
</feature>
<dbReference type="Gene3D" id="2.120.10.80">
    <property type="entry name" value="Kelch-type beta propeller"/>
    <property type="match status" value="1"/>
</dbReference>
<dbReference type="AlphaFoldDB" id="A0AAU9IL34"/>
<comment type="caution">
    <text evidence="2">The sequence shown here is derived from an EMBL/GenBank/DDBJ whole genome shotgun (WGS) entry which is preliminary data.</text>
</comment>
<gene>
    <name evidence="2" type="ORF">BSTOLATCC_MIC11456</name>
</gene>
<protein>
    <submittedName>
        <fullName evidence="2">Uncharacterized protein</fullName>
    </submittedName>
</protein>
<keyword evidence="1" id="KW-0175">Coiled coil</keyword>
<dbReference type="Proteomes" id="UP001162131">
    <property type="component" value="Unassembled WGS sequence"/>
</dbReference>
<name>A0AAU9IL34_9CILI</name>
<sequence length="415" mass="47936">MSCWESNCSARPTFVCPCSGTGVYSCEAHLIEHLKLKSQNPHQPEPQSFNSYSETKQVICDYLMKRNSDLSNYQSRVIDATAQKIKQLKSQLEVAIDEFQRVIKENTVLIEKVILAENLPKNDEINKILFSQPDEALKIISTLSWIDKEKLPDYIQCKFDSPEERNEINIFRDNTKKLLRVNLNDLSHKEIEIPIEHNATVWLSICKLPDNNLFCFQGINAYSSPTFMIYEDNSIRYLTSRPNLCRYASAIYYENEVYSFGGNNDFGYVTTPEKYNISENKWYKIPQNLSVGSISCNGFSYKDKIFFVGLNHAKIYIYHVSQNKYSEIPINLTPNAVKILHLIGNCIYVIESNSKIYEIDADDIQRWRIAGTSPSFGRPVSHFVQLKNSVYFMDNNSYIMNFDLASKSVRQVKQI</sequence>